<comment type="similarity">
    <text evidence="1 4">Belongs to the UDP-glycosyltransferase family.</text>
</comment>
<sequence length="477" mass="52720">MITMISKPHAAILCSPGMGHLIPVIELAKRLVNHHNVMVTIFAVQSNTSEAESELLKAATSPKFCDIIELPLPDISGLLDPDAGIVTKLRVMMREIRPAFRSAILAEDSPRPSILIVDLFGTESLPIGDELGVPKYVYVACNAWFLALTVYVPILDKEVEGEYVDQTEPLRIPGCSLVQPEEVCDPMLKRADQQYLEYVRMGFEIPRSDGILLNIWKDLQPKTLDAFKDESLLGGVVKVPVYPIGPLMRSAQSAGPTGLRDRDLFNWLDKQPSESVIFVSLGSGGTLTYEQMTEMAWGLELSQQRFIWVVRPPTSKRADAAFFTSGKGDDDPSSYLPEGFLTRTREIGLVVPIWAPQVDILSHPSIGGFFSHCGWNSTLESIINGVPMIVWPLYAEQRMNATLLSDELGVAVRSKVPPWKGVVEREEIKRMVRKIMVEEDGIAIRGKVNELKLSAVKALSQGDSSYNALSQVASTTK</sequence>
<dbReference type="STRING" id="3760.M5W740"/>
<dbReference type="OrthoDB" id="5835829at2759"/>
<evidence type="ECO:0000256" key="3">
    <source>
        <dbReference type="ARBA" id="ARBA00022679"/>
    </source>
</evidence>
<dbReference type="EMBL" id="CM007657">
    <property type="protein sequence ID" value="ONH96746.1"/>
    <property type="molecule type" value="Genomic_DNA"/>
</dbReference>
<evidence type="ECO:0000256" key="4">
    <source>
        <dbReference type="RuleBase" id="RU003718"/>
    </source>
</evidence>
<dbReference type="PANTHER" id="PTHR48046">
    <property type="entry name" value="UDP-GLYCOSYLTRANSFERASE 72E1"/>
    <property type="match status" value="1"/>
</dbReference>
<dbReference type="Gramene" id="ONH96746">
    <property type="protein sequence ID" value="ONH96746"/>
    <property type="gene ID" value="PRUPE_7G149100"/>
</dbReference>
<dbReference type="PROSITE" id="PS00375">
    <property type="entry name" value="UDPGT"/>
    <property type="match status" value="1"/>
</dbReference>
<accession>M5W740</accession>
<dbReference type="AlphaFoldDB" id="M5W740"/>
<evidence type="ECO:0000256" key="1">
    <source>
        <dbReference type="ARBA" id="ARBA00009995"/>
    </source>
</evidence>
<evidence type="ECO:0000256" key="2">
    <source>
        <dbReference type="ARBA" id="ARBA00022676"/>
    </source>
</evidence>
<dbReference type="OMA" id="MVRKIMV"/>
<dbReference type="FunFam" id="3.40.50.2000:FF:000051">
    <property type="entry name" value="Glycosyltransferase"/>
    <property type="match status" value="1"/>
</dbReference>
<dbReference type="Gene3D" id="3.40.50.2000">
    <property type="entry name" value="Glycogen Phosphorylase B"/>
    <property type="match status" value="2"/>
</dbReference>
<organism evidence="6 7">
    <name type="scientific">Prunus persica</name>
    <name type="common">Peach</name>
    <name type="synonym">Amygdalus persica</name>
    <dbReference type="NCBI Taxonomy" id="3760"/>
    <lineage>
        <taxon>Eukaryota</taxon>
        <taxon>Viridiplantae</taxon>
        <taxon>Streptophyta</taxon>
        <taxon>Embryophyta</taxon>
        <taxon>Tracheophyta</taxon>
        <taxon>Spermatophyta</taxon>
        <taxon>Magnoliopsida</taxon>
        <taxon>eudicotyledons</taxon>
        <taxon>Gunneridae</taxon>
        <taxon>Pentapetalae</taxon>
        <taxon>rosids</taxon>
        <taxon>fabids</taxon>
        <taxon>Rosales</taxon>
        <taxon>Rosaceae</taxon>
        <taxon>Amygdaloideae</taxon>
        <taxon>Amygdaleae</taxon>
        <taxon>Prunus</taxon>
    </lineage>
</organism>
<reference evidence="6 7" key="1">
    <citation type="journal article" date="2013" name="Nat. Genet.">
        <title>The high-quality draft genome of peach (Prunus persica) identifies unique patterns of genetic diversity, domestication and genome evolution.</title>
        <authorList>
            <consortium name="International Peach Genome Initiative"/>
            <person name="Verde I."/>
            <person name="Abbott A.G."/>
            <person name="Scalabrin S."/>
            <person name="Jung S."/>
            <person name="Shu S."/>
            <person name="Marroni F."/>
            <person name="Zhebentyayeva T."/>
            <person name="Dettori M.T."/>
            <person name="Grimwood J."/>
            <person name="Cattonaro F."/>
            <person name="Zuccolo A."/>
            <person name="Rossini L."/>
            <person name="Jenkins J."/>
            <person name="Vendramin E."/>
            <person name="Meisel L.A."/>
            <person name="Decroocq V."/>
            <person name="Sosinski B."/>
            <person name="Prochnik S."/>
            <person name="Mitros T."/>
            <person name="Policriti A."/>
            <person name="Cipriani G."/>
            <person name="Dondini L."/>
            <person name="Ficklin S."/>
            <person name="Goodstein D.M."/>
            <person name="Xuan P."/>
            <person name="Del Fabbro C."/>
            <person name="Aramini V."/>
            <person name="Copetti D."/>
            <person name="Gonzalez S."/>
            <person name="Horner D.S."/>
            <person name="Falchi R."/>
            <person name="Lucas S."/>
            <person name="Mica E."/>
            <person name="Maldonado J."/>
            <person name="Lazzari B."/>
            <person name="Bielenberg D."/>
            <person name="Pirona R."/>
            <person name="Miculan M."/>
            <person name="Barakat A."/>
            <person name="Testolin R."/>
            <person name="Stella A."/>
            <person name="Tartarini S."/>
            <person name="Tonutti P."/>
            <person name="Arus P."/>
            <person name="Orellana A."/>
            <person name="Wells C."/>
            <person name="Main D."/>
            <person name="Vizzotto G."/>
            <person name="Silva H."/>
            <person name="Salamini F."/>
            <person name="Schmutz J."/>
            <person name="Morgante M."/>
            <person name="Rokhsar D.S."/>
        </authorList>
    </citation>
    <scope>NUCLEOTIDE SEQUENCE [LARGE SCALE GENOMIC DNA]</scope>
    <source>
        <strain evidence="7">cv. Nemared</strain>
    </source>
</reference>
<keyword evidence="2 4" id="KW-0328">Glycosyltransferase</keyword>
<evidence type="ECO:0000313" key="6">
    <source>
        <dbReference type="EMBL" id="ONH96746.1"/>
    </source>
</evidence>
<keyword evidence="3 4" id="KW-0808">Transferase</keyword>
<dbReference type="SMR" id="M5W740"/>
<gene>
    <name evidence="6" type="ORF">PRUPE_7G149100</name>
</gene>
<dbReference type="EC" id="2.4.1.-" evidence="5"/>
<dbReference type="InterPro" id="IPR035595">
    <property type="entry name" value="UDP_glycos_trans_CS"/>
</dbReference>
<keyword evidence="7" id="KW-1185">Reference proteome</keyword>
<dbReference type="KEGG" id="pper:18769331"/>
<dbReference type="HOGENOM" id="CLU_001724_3_2_1"/>
<dbReference type="GO" id="GO:0008194">
    <property type="term" value="F:UDP-glycosyltransferase activity"/>
    <property type="evidence" value="ECO:0007669"/>
    <property type="project" value="InterPro"/>
</dbReference>
<dbReference type="FunFam" id="3.40.50.2000:FF:000054">
    <property type="entry name" value="Glycosyltransferase"/>
    <property type="match status" value="1"/>
</dbReference>
<dbReference type="InterPro" id="IPR002213">
    <property type="entry name" value="UDP_glucos_trans"/>
</dbReference>
<protein>
    <recommendedName>
        <fullName evidence="5">Glycosyltransferase</fullName>
        <ecNumber evidence="5">2.4.1.-</ecNumber>
    </recommendedName>
</protein>
<dbReference type="CDD" id="cd03784">
    <property type="entry name" value="GT1_Gtf-like"/>
    <property type="match status" value="1"/>
</dbReference>
<evidence type="ECO:0000256" key="5">
    <source>
        <dbReference type="RuleBase" id="RU362057"/>
    </source>
</evidence>
<dbReference type="PANTHER" id="PTHR48046:SF1">
    <property type="entry name" value="GLYCOSYLTRANSFERASE-RELATED"/>
    <property type="match status" value="1"/>
</dbReference>
<name>M5W740_PRUPE</name>
<proteinExistence type="inferred from homology"/>
<dbReference type="SUPFAM" id="SSF53756">
    <property type="entry name" value="UDP-Glycosyltransferase/glycogen phosphorylase"/>
    <property type="match status" value="1"/>
</dbReference>
<dbReference type="eggNOG" id="KOG1192">
    <property type="taxonomic scope" value="Eukaryota"/>
</dbReference>
<dbReference type="Pfam" id="PF00201">
    <property type="entry name" value="UDPGT"/>
    <property type="match status" value="1"/>
</dbReference>
<dbReference type="Proteomes" id="UP000006882">
    <property type="component" value="Chromosome G7"/>
</dbReference>
<evidence type="ECO:0000313" key="7">
    <source>
        <dbReference type="Proteomes" id="UP000006882"/>
    </source>
</evidence>